<evidence type="ECO:0000313" key="1">
    <source>
        <dbReference type="EMBL" id="MBL1072944.1"/>
    </source>
</evidence>
<accession>A0ABS1LXM5</accession>
<organism evidence="1 2">
    <name type="scientific">Nocardia acididurans</name>
    <dbReference type="NCBI Taxonomy" id="2802282"/>
    <lineage>
        <taxon>Bacteria</taxon>
        <taxon>Bacillati</taxon>
        <taxon>Actinomycetota</taxon>
        <taxon>Actinomycetes</taxon>
        <taxon>Mycobacteriales</taxon>
        <taxon>Nocardiaceae</taxon>
        <taxon>Nocardia</taxon>
    </lineage>
</organism>
<keyword evidence="2" id="KW-1185">Reference proteome</keyword>
<evidence type="ECO:0000313" key="2">
    <source>
        <dbReference type="Proteomes" id="UP000602198"/>
    </source>
</evidence>
<proteinExistence type="predicted"/>
<gene>
    <name evidence="1" type="ORF">JK358_00885</name>
</gene>
<protein>
    <recommendedName>
        <fullName evidence="3">Htaa domain-containing protein</fullName>
    </recommendedName>
</protein>
<dbReference type="EMBL" id="JAERRJ010000001">
    <property type="protein sequence ID" value="MBL1072944.1"/>
    <property type="molecule type" value="Genomic_DNA"/>
</dbReference>
<dbReference type="RefSeq" id="WP_201942209.1">
    <property type="nucleotide sequence ID" value="NZ_JAERRJ010000001.1"/>
</dbReference>
<evidence type="ECO:0008006" key="3">
    <source>
        <dbReference type="Google" id="ProtNLM"/>
    </source>
</evidence>
<comment type="caution">
    <text evidence="1">The sequence shown here is derived from an EMBL/GenBank/DDBJ whole genome shotgun (WGS) entry which is preliminary data.</text>
</comment>
<name>A0ABS1LXM5_9NOCA</name>
<reference evidence="1 2" key="1">
    <citation type="submission" date="2021-01" db="EMBL/GenBank/DDBJ databases">
        <title>WGS of actinomycetes isolated from Thailand.</title>
        <authorList>
            <person name="Thawai C."/>
        </authorList>
    </citation>
    <scope>NUCLEOTIDE SEQUENCE [LARGE SCALE GENOMIC DNA]</scope>
    <source>
        <strain evidence="1 2">LPG 2</strain>
    </source>
</reference>
<dbReference type="Proteomes" id="UP000602198">
    <property type="component" value="Unassembled WGS sequence"/>
</dbReference>
<sequence length="152" mass="15471">MSLLVIGGGESFAPSAMRKSGAAWAGLDESWRLIPTWIADPDYPGSEVSVSGDGLVVQEGKIGATLAASVAFTGHSSLGADVTLRLRVNDSTVAVTGVAKTCPEKVTTTVTVSGTYTVATGDVITLQALGDWAFNNQNPSIAAGAAAFVRVT</sequence>